<dbReference type="InterPro" id="IPR006439">
    <property type="entry name" value="HAD-SF_hydro_IA"/>
</dbReference>
<keyword evidence="2" id="KW-1185">Reference proteome</keyword>
<dbReference type="SFLD" id="SFLDG01135">
    <property type="entry name" value="C1.5.6:_HAD__Beta-PGM__Phospha"/>
    <property type="match status" value="1"/>
</dbReference>
<sequence length="237" mass="25592">MSLNTAHIKDIHGFVFDLDGTLIDTTPLVIKYWQRFAAEHGLDPEKILATSHGRRTIETVAEWVPEKATQENVDRMERLLADEDEGVTGKTGRQHGKKQVLPGVKRLLETIPAHRWGICTAGTTYMATARMAQCGLTLPDSLATGDTVKNGKPDPEGYLMVAAGLHVPAEKCVVFEDAPAGVCAGKAAGMTVIACTTTHTADQLKKAGADFIVPFLSEVQVNLTGDGNFEVDVRQLL</sequence>
<dbReference type="Proteomes" id="UP000242146">
    <property type="component" value="Unassembled WGS sequence"/>
</dbReference>
<keyword evidence="1" id="KW-0378">Hydrolase</keyword>
<dbReference type="EMBL" id="MCGT01000022">
    <property type="protein sequence ID" value="ORX50908.1"/>
    <property type="molecule type" value="Genomic_DNA"/>
</dbReference>
<comment type="caution">
    <text evidence="1">The sequence shown here is derived from an EMBL/GenBank/DDBJ whole genome shotgun (WGS) entry which is preliminary data.</text>
</comment>
<dbReference type="InterPro" id="IPR036412">
    <property type="entry name" value="HAD-like_sf"/>
</dbReference>
<name>A0A1X2GCV3_9FUNG</name>
<dbReference type="InterPro" id="IPR051806">
    <property type="entry name" value="HAD-like_SPP"/>
</dbReference>
<evidence type="ECO:0000313" key="2">
    <source>
        <dbReference type="Proteomes" id="UP000242146"/>
    </source>
</evidence>
<dbReference type="Pfam" id="PF00702">
    <property type="entry name" value="Hydrolase"/>
    <property type="match status" value="1"/>
</dbReference>
<dbReference type="SUPFAM" id="SSF56784">
    <property type="entry name" value="HAD-like"/>
    <property type="match status" value="1"/>
</dbReference>
<accession>A0A1X2GCV3</accession>
<evidence type="ECO:0000313" key="1">
    <source>
        <dbReference type="EMBL" id="ORX50908.1"/>
    </source>
</evidence>
<protein>
    <submittedName>
        <fullName evidence="1">HAD-superfamily hydrolase subfamily IA, variant 3</fullName>
    </submittedName>
</protein>
<dbReference type="PANTHER" id="PTHR43481">
    <property type="entry name" value="FRUCTOSE-1-PHOSPHATE PHOSPHATASE"/>
    <property type="match status" value="1"/>
</dbReference>
<dbReference type="NCBIfam" id="TIGR01509">
    <property type="entry name" value="HAD-SF-IA-v3"/>
    <property type="match status" value="1"/>
</dbReference>
<dbReference type="OrthoDB" id="40579at2759"/>
<dbReference type="SFLD" id="SFLDG01129">
    <property type="entry name" value="C1.5:_HAD__Beta-PGM__Phosphata"/>
    <property type="match status" value="1"/>
</dbReference>
<dbReference type="Gene3D" id="3.40.50.1000">
    <property type="entry name" value="HAD superfamily/HAD-like"/>
    <property type="match status" value="1"/>
</dbReference>
<dbReference type="AlphaFoldDB" id="A0A1X2GCV3"/>
<organism evidence="1 2">
    <name type="scientific">Hesseltinella vesiculosa</name>
    <dbReference type="NCBI Taxonomy" id="101127"/>
    <lineage>
        <taxon>Eukaryota</taxon>
        <taxon>Fungi</taxon>
        <taxon>Fungi incertae sedis</taxon>
        <taxon>Mucoromycota</taxon>
        <taxon>Mucoromycotina</taxon>
        <taxon>Mucoromycetes</taxon>
        <taxon>Mucorales</taxon>
        <taxon>Cunninghamellaceae</taxon>
        <taxon>Hesseltinella</taxon>
    </lineage>
</organism>
<proteinExistence type="predicted"/>
<dbReference type="SFLD" id="SFLDS00003">
    <property type="entry name" value="Haloacid_Dehalogenase"/>
    <property type="match status" value="1"/>
</dbReference>
<dbReference type="CDD" id="cd07527">
    <property type="entry name" value="HAD_ScGPP-like"/>
    <property type="match status" value="1"/>
</dbReference>
<dbReference type="Gene3D" id="1.10.150.240">
    <property type="entry name" value="Putative phosphatase, domain 2"/>
    <property type="match status" value="1"/>
</dbReference>
<dbReference type="STRING" id="101127.A0A1X2GCV3"/>
<dbReference type="PANTHER" id="PTHR43481:SF4">
    <property type="entry name" value="GLYCEROL-1-PHOSPHATE PHOSPHOHYDROLASE 1-RELATED"/>
    <property type="match status" value="1"/>
</dbReference>
<dbReference type="InterPro" id="IPR023198">
    <property type="entry name" value="PGP-like_dom2"/>
</dbReference>
<gene>
    <name evidence="1" type="ORF">DM01DRAFT_1290281</name>
</gene>
<reference evidence="1 2" key="1">
    <citation type="submission" date="2016-07" db="EMBL/GenBank/DDBJ databases">
        <title>Pervasive Adenine N6-methylation of Active Genes in Fungi.</title>
        <authorList>
            <consortium name="DOE Joint Genome Institute"/>
            <person name="Mondo S.J."/>
            <person name="Dannebaum R.O."/>
            <person name="Kuo R.C."/>
            <person name="Labutti K."/>
            <person name="Haridas S."/>
            <person name="Kuo A."/>
            <person name="Salamov A."/>
            <person name="Ahrendt S.R."/>
            <person name="Lipzen A."/>
            <person name="Sullivan W."/>
            <person name="Andreopoulos W.B."/>
            <person name="Clum A."/>
            <person name="Lindquist E."/>
            <person name="Daum C."/>
            <person name="Ramamoorthy G.K."/>
            <person name="Gryganskyi A."/>
            <person name="Culley D."/>
            <person name="Magnuson J.K."/>
            <person name="James T.Y."/>
            <person name="O'Malley M.A."/>
            <person name="Stajich J.E."/>
            <person name="Spatafora J.W."/>
            <person name="Visel A."/>
            <person name="Grigoriev I.V."/>
        </authorList>
    </citation>
    <scope>NUCLEOTIDE SEQUENCE [LARGE SCALE GENOMIC DNA]</scope>
    <source>
        <strain evidence="1 2">NRRL 3301</strain>
    </source>
</reference>
<dbReference type="InterPro" id="IPR023214">
    <property type="entry name" value="HAD_sf"/>
</dbReference>
<dbReference type="GO" id="GO:0050308">
    <property type="term" value="F:sugar-phosphatase activity"/>
    <property type="evidence" value="ECO:0007669"/>
    <property type="project" value="TreeGrafter"/>
</dbReference>